<sequence>MLEQHDMDKMGNTDNTEVLNQKEKERKENVANMLEKARVYHEKYLLRNNTSDMESAVNYYIQAIKLNPQIPETYYRLACLMFENGQISLDSAIEQCKMAIDIAPENPNAHLYTGYFLKLANDFDEAEKEFKNAIKVSPLNSARPRLILATMLYQKINNVKPSLVDFIRMVYYACSGCLTVLWDFASIKMLYKNISDDALVFMYKTYGHFLEKIKNSSLAVATYDIAAENTGRDEYFYNRIGDICIKEHAPEIALDAYKKVLEANPYDRDALVKQATLIQTHFPDNYDEAIDCYTKLLEIEPENDKVYYELGHLYLQKNESLPAVNAFSMALEKDDENPFYHNSMAFALVQLEQYDDAIEHYQKAININPDPYWTSIVCQALGSVYLEIKNNPEAAIVLYQTAAVLNPECDESQLAIGDTYFSMEEYDNAIRAYCDAIKINPENAKAYCKCGMALWEKDYTEEAIVAYHKAIDLNPDYAIAHNNLGVIYLDDIGNTHEAIALFEKAISENKSYTLAYFNLGRAYAITGENTKAAKNFQRALDLNVLTGELEEEDILNRLHKLFEV</sequence>
<dbReference type="PANTHER" id="PTHR12558:SF13">
    <property type="entry name" value="CELL DIVISION CYCLE PROTEIN 27 HOMOLOG"/>
    <property type="match status" value="1"/>
</dbReference>
<dbReference type="AlphaFoldDB" id="A0A9D1MZG5"/>
<feature type="repeat" description="TPR" evidence="1">
    <location>
        <begin position="513"/>
        <end position="546"/>
    </location>
</feature>
<accession>A0A9D1MZG5</accession>
<reference evidence="3" key="1">
    <citation type="submission" date="2020-10" db="EMBL/GenBank/DDBJ databases">
        <authorList>
            <person name="Gilroy R."/>
        </authorList>
    </citation>
    <scope>NUCLEOTIDE SEQUENCE</scope>
    <source>
        <strain evidence="3">CHK154-7741</strain>
    </source>
</reference>
<evidence type="ECO:0000256" key="1">
    <source>
        <dbReference type="PROSITE-ProRule" id="PRU00339"/>
    </source>
</evidence>
<dbReference type="PROSITE" id="PS50005">
    <property type="entry name" value="TPR"/>
    <property type="match status" value="7"/>
</dbReference>
<feature type="repeat" description="TPR" evidence="1">
    <location>
        <begin position="304"/>
        <end position="337"/>
    </location>
</feature>
<dbReference type="SUPFAM" id="SSF48452">
    <property type="entry name" value="TPR-like"/>
    <property type="match status" value="2"/>
</dbReference>
<gene>
    <name evidence="3" type="ORF">IAD26_04455</name>
</gene>
<dbReference type="InterPro" id="IPR011990">
    <property type="entry name" value="TPR-like_helical_dom_sf"/>
</dbReference>
<dbReference type="InterPro" id="IPR019734">
    <property type="entry name" value="TPR_rpt"/>
</dbReference>
<evidence type="ECO:0000256" key="2">
    <source>
        <dbReference type="SAM" id="MobiDB-lite"/>
    </source>
</evidence>
<dbReference type="EMBL" id="DVOD01000032">
    <property type="protein sequence ID" value="HIU92368.1"/>
    <property type="molecule type" value="Genomic_DNA"/>
</dbReference>
<dbReference type="PROSITE" id="PS50293">
    <property type="entry name" value="TPR_REGION"/>
    <property type="match status" value="1"/>
</dbReference>
<comment type="caution">
    <text evidence="3">The sequence shown here is derived from an EMBL/GenBank/DDBJ whole genome shotgun (WGS) entry which is preliminary data.</text>
</comment>
<dbReference type="Proteomes" id="UP000886748">
    <property type="component" value="Unassembled WGS sequence"/>
</dbReference>
<reference evidence="3" key="2">
    <citation type="journal article" date="2021" name="PeerJ">
        <title>Extensive microbial diversity within the chicken gut microbiome revealed by metagenomics and culture.</title>
        <authorList>
            <person name="Gilroy R."/>
            <person name="Ravi A."/>
            <person name="Getino M."/>
            <person name="Pursley I."/>
            <person name="Horton D.L."/>
            <person name="Alikhan N.F."/>
            <person name="Baker D."/>
            <person name="Gharbi K."/>
            <person name="Hall N."/>
            <person name="Watson M."/>
            <person name="Adriaenssens E.M."/>
            <person name="Foster-Nyarko E."/>
            <person name="Jarju S."/>
            <person name="Secka A."/>
            <person name="Antonio M."/>
            <person name="Oren A."/>
            <person name="Chaudhuri R.R."/>
            <person name="La Ragione R."/>
            <person name="Hildebrand F."/>
            <person name="Pallen M.J."/>
        </authorList>
    </citation>
    <scope>NUCLEOTIDE SEQUENCE</scope>
    <source>
        <strain evidence="3">CHK154-7741</strain>
    </source>
</reference>
<keyword evidence="1" id="KW-0802">TPR repeat</keyword>
<dbReference type="Pfam" id="PF13414">
    <property type="entry name" value="TPR_11"/>
    <property type="match status" value="3"/>
</dbReference>
<proteinExistence type="predicted"/>
<dbReference type="PANTHER" id="PTHR12558">
    <property type="entry name" value="CELL DIVISION CYCLE 16,23,27"/>
    <property type="match status" value="1"/>
</dbReference>
<feature type="region of interest" description="Disordered" evidence="2">
    <location>
        <begin position="1"/>
        <end position="24"/>
    </location>
</feature>
<dbReference type="Pfam" id="PF13432">
    <property type="entry name" value="TPR_16"/>
    <property type="match status" value="1"/>
</dbReference>
<dbReference type="SMART" id="SM00028">
    <property type="entry name" value="TPR"/>
    <property type="match status" value="12"/>
</dbReference>
<dbReference type="Gene3D" id="1.25.40.10">
    <property type="entry name" value="Tetratricopeptide repeat domain"/>
    <property type="match status" value="5"/>
</dbReference>
<dbReference type="Pfam" id="PF13181">
    <property type="entry name" value="TPR_8"/>
    <property type="match status" value="1"/>
</dbReference>
<feature type="repeat" description="TPR" evidence="1">
    <location>
        <begin position="107"/>
        <end position="140"/>
    </location>
</feature>
<feature type="repeat" description="TPR" evidence="1">
    <location>
        <begin position="338"/>
        <end position="371"/>
    </location>
</feature>
<evidence type="ECO:0000313" key="3">
    <source>
        <dbReference type="EMBL" id="HIU92368.1"/>
    </source>
</evidence>
<feature type="compositionally biased region" description="Basic and acidic residues" evidence="2">
    <location>
        <begin position="1"/>
        <end position="11"/>
    </location>
</feature>
<organism evidence="3 4">
    <name type="scientific">Candidatus Limenecus avicola</name>
    <dbReference type="NCBI Taxonomy" id="2840847"/>
    <lineage>
        <taxon>Bacteria</taxon>
        <taxon>Bacillati</taxon>
        <taxon>Bacillota</taxon>
        <taxon>Clostridia</taxon>
        <taxon>Eubacteriales</taxon>
        <taxon>Clostridiaceae</taxon>
        <taxon>Clostridiaceae incertae sedis</taxon>
        <taxon>Candidatus Limenecus</taxon>
    </lineage>
</organism>
<feature type="repeat" description="TPR" evidence="1">
    <location>
        <begin position="37"/>
        <end position="70"/>
    </location>
</feature>
<dbReference type="Pfam" id="PF00515">
    <property type="entry name" value="TPR_1"/>
    <property type="match status" value="1"/>
</dbReference>
<feature type="repeat" description="TPR" evidence="1">
    <location>
        <begin position="444"/>
        <end position="477"/>
    </location>
</feature>
<feature type="repeat" description="TPR" evidence="1">
    <location>
        <begin position="410"/>
        <end position="443"/>
    </location>
</feature>
<protein>
    <submittedName>
        <fullName evidence="3">Tetratricopeptide repeat protein</fullName>
    </submittedName>
</protein>
<evidence type="ECO:0000313" key="4">
    <source>
        <dbReference type="Proteomes" id="UP000886748"/>
    </source>
</evidence>
<name>A0A9D1MZG5_9CLOT</name>